<feature type="transmembrane region" description="Helical" evidence="5">
    <location>
        <begin position="445"/>
        <end position="469"/>
    </location>
</feature>
<gene>
    <name evidence="6" type="ORF">H0H81_004859</name>
</gene>
<dbReference type="EMBL" id="JABCKI010001233">
    <property type="protein sequence ID" value="KAG5649280.1"/>
    <property type="molecule type" value="Genomic_DNA"/>
</dbReference>
<dbReference type="PANTHER" id="PTHR21535">
    <property type="entry name" value="MAGNESIUM AND COBALT TRANSPORT PROTEIN/MITOCHONDRIAL IMPORT INNER MEMBRANE TRANSLOCASE SUBUNIT TIM8"/>
    <property type="match status" value="1"/>
</dbReference>
<keyword evidence="7" id="KW-1185">Reference proteome</keyword>
<comment type="subcellular location">
    <subcellularLocation>
        <location evidence="1">Membrane</location>
        <topology evidence="1">Multi-pass membrane protein</topology>
    </subcellularLocation>
</comment>
<proteinExistence type="predicted"/>
<evidence type="ECO:0000256" key="3">
    <source>
        <dbReference type="ARBA" id="ARBA00022989"/>
    </source>
</evidence>
<dbReference type="GO" id="GO:0016020">
    <property type="term" value="C:membrane"/>
    <property type="evidence" value="ECO:0007669"/>
    <property type="project" value="UniProtKB-SubCell"/>
</dbReference>
<dbReference type="OrthoDB" id="3063702at2759"/>
<name>A0A9P7GHC1_9AGAR</name>
<keyword evidence="2 5" id="KW-0812">Transmembrane</keyword>
<dbReference type="SUPFAM" id="SSF144083">
    <property type="entry name" value="Magnesium transport protein CorA, transmembrane region"/>
    <property type="match status" value="1"/>
</dbReference>
<dbReference type="InterPro" id="IPR045863">
    <property type="entry name" value="CorA_TM1_TM2"/>
</dbReference>
<dbReference type="AlphaFoldDB" id="A0A9P7GHC1"/>
<comment type="caution">
    <text evidence="6">The sequence shown here is derived from an EMBL/GenBank/DDBJ whole genome shotgun (WGS) entry which is preliminary data.</text>
</comment>
<accession>A0A9P7GHC1</accession>
<evidence type="ECO:0000256" key="4">
    <source>
        <dbReference type="ARBA" id="ARBA00023136"/>
    </source>
</evidence>
<dbReference type="Pfam" id="PF01544">
    <property type="entry name" value="CorA"/>
    <property type="match status" value="1"/>
</dbReference>
<dbReference type="PANTHER" id="PTHR21535:SF51">
    <property type="entry name" value="MANGANESE RESISTANCE PROTEIN MNR2"/>
    <property type="match status" value="1"/>
</dbReference>
<protein>
    <submittedName>
        <fullName evidence="6">Uncharacterized protein</fullName>
    </submittedName>
</protein>
<reference evidence="6" key="2">
    <citation type="submission" date="2021-10" db="EMBL/GenBank/DDBJ databases">
        <title>Phylogenomics reveals ancestral predisposition of the termite-cultivated fungus Termitomyces towards a domesticated lifestyle.</title>
        <authorList>
            <person name="Auxier B."/>
            <person name="Grum-Grzhimaylo A."/>
            <person name="Cardenas M.E."/>
            <person name="Lodge J.D."/>
            <person name="Laessoe T."/>
            <person name="Pedersen O."/>
            <person name="Smith M.E."/>
            <person name="Kuyper T.W."/>
            <person name="Franco-Molano E.A."/>
            <person name="Baroni T.J."/>
            <person name="Aanen D.K."/>
        </authorList>
    </citation>
    <scope>NUCLEOTIDE SEQUENCE</scope>
    <source>
        <strain evidence="6">D49</strain>
    </source>
</reference>
<evidence type="ECO:0000256" key="5">
    <source>
        <dbReference type="SAM" id="Phobius"/>
    </source>
</evidence>
<dbReference type="Gene3D" id="1.20.58.340">
    <property type="entry name" value="Magnesium transport protein CorA, transmembrane region"/>
    <property type="match status" value="1"/>
</dbReference>
<dbReference type="GO" id="GO:0010961">
    <property type="term" value="P:intracellular magnesium ion homeostasis"/>
    <property type="evidence" value="ECO:0007669"/>
    <property type="project" value="TreeGrafter"/>
</dbReference>
<dbReference type="InterPro" id="IPR002523">
    <property type="entry name" value="MgTranspt_CorA/ZnTranspt_ZntB"/>
</dbReference>
<dbReference type="GO" id="GO:0015095">
    <property type="term" value="F:magnesium ion transmembrane transporter activity"/>
    <property type="evidence" value="ECO:0007669"/>
    <property type="project" value="TreeGrafter"/>
</dbReference>
<keyword evidence="4 5" id="KW-0472">Membrane</keyword>
<evidence type="ECO:0000256" key="1">
    <source>
        <dbReference type="ARBA" id="ARBA00004141"/>
    </source>
</evidence>
<keyword evidence="3 5" id="KW-1133">Transmembrane helix</keyword>
<evidence type="ECO:0000313" key="7">
    <source>
        <dbReference type="Proteomes" id="UP000717328"/>
    </source>
</evidence>
<dbReference type="Proteomes" id="UP000717328">
    <property type="component" value="Unassembled WGS sequence"/>
</dbReference>
<sequence length="553" mass="61674">MTDANNQINNVLSKLTALGTVLIPMNLVTGIWGMNVHVPGEGIPLARRVFLSSSKTTSIEHPLFVKMRFFKLISSTLFSSTLAFSLTPLPSPTPTHLRPPLPNDTIGLPAVRPGAARPNRSLRIFATAVLHSFYETHIAQDELVHKISLKLADNGAIRDNVSRIRAATVSAINEVKREVKDFFGYLGVEIVLNVLLRAGVRALSPGQLLLDSGSLDRLVNDVLAAHWSRQFTFTEESKQLTLGPAPSPFLDTTTSVMILGLDMEVQIVVLNRKYLKYILMHADASAVISFGIHAALYSLGAEQLIDTNFVMEIIDYGLGLLIRGNKPFYTIGEASITFDTLFANRREPGHETLYDSIDVPLVTSPVDYTQPGWEEAIPLDDSLPNIQKHVHDALYDPIKVQIGALPVDDARPERDEEAIPPPRTALTKRHLVCEEPSSRSSLPNIFYTIITVCASFVVAMLIKHIYAIVVESYRRQKLINLYLGEGFRYLPALRRWALLTELRSLQLVPLDNALIRFQYISPIPSELDEEEIEARIIELFCLLGSSRRRRMLA</sequence>
<reference evidence="6" key="1">
    <citation type="submission" date="2021-02" db="EMBL/GenBank/DDBJ databases">
        <authorList>
            <person name="Nieuwenhuis M."/>
            <person name="Van De Peppel L.J.J."/>
        </authorList>
    </citation>
    <scope>NUCLEOTIDE SEQUENCE</scope>
    <source>
        <strain evidence="6">D49</strain>
    </source>
</reference>
<organism evidence="6 7">
    <name type="scientific">Sphagnurus paluster</name>
    <dbReference type="NCBI Taxonomy" id="117069"/>
    <lineage>
        <taxon>Eukaryota</taxon>
        <taxon>Fungi</taxon>
        <taxon>Dikarya</taxon>
        <taxon>Basidiomycota</taxon>
        <taxon>Agaricomycotina</taxon>
        <taxon>Agaricomycetes</taxon>
        <taxon>Agaricomycetidae</taxon>
        <taxon>Agaricales</taxon>
        <taxon>Tricholomatineae</taxon>
        <taxon>Lyophyllaceae</taxon>
        <taxon>Sphagnurus</taxon>
    </lineage>
</organism>
<evidence type="ECO:0000256" key="2">
    <source>
        <dbReference type="ARBA" id="ARBA00022692"/>
    </source>
</evidence>
<evidence type="ECO:0000313" key="6">
    <source>
        <dbReference type="EMBL" id="KAG5649280.1"/>
    </source>
</evidence>